<reference evidence="2" key="1">
    <citation type="submission" date="2022-09" db="EMBL/GenBank/DDBJ databases">
        <title>Actin cytoskeleton and complex cell architecture in an #Asgard archaeon.</title>
        <authorList>
            <person name="Ponce Toledo R.I."/>
            <person name="Schleper C."/>
            <person name="Rodrigues Oliveira T."/>
            <person name="Wollweber F."/>
            <person name="Xu J."/>
            <person name="Rittmann S."/>
            <person name="Klingl A."/>
            <person name="Pilhofer M."/>
        </authorList>
    </citation>
    <scope>NUCLEOTIDE SEQUENCE</scope>
    <source>
        <strain evidence="2">B-35</strain>
    </source>
</reference>
<evidence type="ECO:0000313" key="3">
    <source>
        <dbReference type="Proteomes" id="UP001208689"/>
    </source>
</evidence>
<keyword evidence="3" id="KW-1185">Reference proteome</keyword>
<dbReference type="EMBL" id="CP104013">
    <property type="protein sequence ID" value="UYP43750.1"/>
    <property type="molecule type" value="Genomic_DNA"/>
</dbReference>
<keyword evidence="1" id="KW-0472">Membrane</keyword>
<protein>
    <submittedName>
        <fullName evidence="2">Uncharacterized protein</fullName>
    </submittedName>
</protein>
<sequence length="233" mass="27834">MLSESKDEITIENENDQIVFKRDYRILKLIFGWVVFLIIVIYLILRNFHIVLLIVYGSGSIILIAVYKRFRSIHEDAFFILKKRFFTPFHYSILKKKYHVFTHKTVQQKALARYNQSNQPFFTVLIVYLANHAKYLQQLGPTAQQLIAKCKKIKYNMQNLSSVYDYYHYRTDELISLYIQGVPLSANLRERIVFEADMTDRHYLERELTSKDPLLIEIQKHDKIETPEFSILR</sequence>
<name>A0ABY6HJQ0_9ARCH</name>
<keyword evidence="1" id="KW-0812">Transmembrane</keyword>
<keyword evidence="1" id="KW-1133">Transmembrane helix</keyword>
<feature type="transmembrane region" description="Helical" evidence="1">
    <location>
        <begin position="26"/>
        <end position="44"/>
    </location>
</feature>
<evidence type="ECO:0000256" key="1">
    <source>
        <dbReference type="SAM" id="Phobius"/>
    </source>
</evidence>
<feature type="transmembrane region" description="Helical" evidence="1">
    <location>
        <begin position="50"/>
        <end position="67"/>
    </location>
</feature>
<evidence type="ECO:0000313" key="2">
    <source>
        <dbReference type="EMBL" id="UYP43750.1"/>
    </source>
</evidence>
<accession>A0ABY6HJQ0</accession>
<dbReference type="Proteomes" id="UP001208689">
    <property type="component" value="Chromosome"/>
</dbReference>
<proteinExistence type="predicted"/>
<organism evidence="2 3">
    <name type="scientific">Candidatus Lokiarchaeum ossiferum</name>
    <dbReference type="NCBI Taxonomy" id="2951803"/>
    <lineage>
        <taxon>Archaea</taxon>
        <taxon>Promethearchaeati</taxon>
        <taxon>Promethearchaeota</taxon>
        <taxon>Promethearchaeia</taxon>
        <taxon>Promethearchaeales</taxon>
        <taxon>Promethearchaeaceae</taxon>
        <taxon>Candidatus Lokiarchaeum</taxon>
    </lineage>
</organism>
<gene>
    <name evidence="2" type="ORF">NEF87_000035</name>
</gene>